<sequence>MRLRLTVKRNVVYFRPNEVAFLAERRKPPGLNRTFYSPQPGGSRRTATIRFRSGTRQSSRCQMNFMAERRDHFRYEAS</sequence>
<accession>M5RYL0</accession>
<keyword evidence="2" id="KW-1185">Reference proteome</keyword>
<dbReference type="EMBL" id="ANOG01000582">
    <property type="protein sequence ID" value="EMI19019.1"/>
    <property type="molecule type" value="Genomic_DNA"/>
</dbReference>
<reference evidence="1 2" key="1">
    <citation type="journal article" date="2013" name="Mar. Genomics">
        <title>Expression of sulfatases in Rhodopirellula baltica and the diversity of sulfatases in the genus Rhodopirellula.</title>
        <authorList>
            <person name="Wegner C.E."/>
            <person name="Richter-Heitmann T."/>
            <person name="Klindworth A."/>
            <person name="Klockow C."/>
            <person name="Richter M."/>
            <person name="Achstetter T."/>
            <person name="Glockner F.O."/>
            <person name="Harder J."/>
        </authorList>
    </citation>
    <scope>NUCLEOTIDE SEQUENCE [LARGE SCALE GENOMIC DNA]</scope>
    <source>
        <strain evidence="1 2">SM1</strain>
    </source>
</reference>
<evidence type="ECO:0000313" key="2">
    <source>
        <dbReference type="Proteomes" id="UP000011991"/>
    </source>
</evidence>
<evidence type="ECO:0000313" key="1">
    <source>
        <dbReference type="EMBL" id="EMI19019.1"/>
    </source>
</evidence>
<comment type="caution">
    <text evidence="1">The sequence shown here is derived from an EMBL/GenBank/DDBJ whole genome shotgun (WGS) entry which is preliminary data.</text>
</comment>
<proteinExistence type="predicted"/>
<gene>
    <name evidence="1" type="ORF">RMSM_04042</name>
</gene>
<dbReference type="Proteomes" id="UP000011991">
    <property type="component" value="Unassembled WGS sequence"/>
</dbReference>
<name>M5RYL0_9BACT</name>
<organism evidence="1 2">
    <name type="scientific">Rhodopirellula maiorica SM1</name>
    <dbReference type="NCBI Taxonomy" id="1265738"/>
    <lineage>
        <taxon>Bacteria</taxon>
        <taxon>Pseudomonadati</taxon>
        <taxon>Planctomycetota</taxon>
        <taxon>Planctomycetia</taxon>
        <taxon>Pirellulales</taxon>
        <taxon>Pirellulaceae</taxon>
        <taxon>Novipirellula</taxon>
    </lineage>
</organism>
<dbReference type="AlphaFoldDB" id="M5RYL0"/>
<protein>
    <submittedName>
        <fullName evidence="1">Uncharacterized protein</fullName>
    </submittedName>
</protein>